<dbReference type="InterPro" id="IPR036693">
    <property type="entry name" value="TF_LuxR_autoind-bd_dom_sf"/>
</dbReference>
<keyword evidence="6" id="KW-1185">Reference proteome</keyword>
<dbReference type="SUPFAM" id="SSF46894">
    <property type="entry name" value="C-terminal effector domain of the bipartite response regulators"/>
    <property type="match status" value="1"/>
</dbReference>
<dbReference type="GO" id="GO:0003677">
    <property type="term" value="F:DNA binding"/>
    <property type="evidence" value="ECO:0007669"/>
    <property type="project" value="UniProtKB-KW"/>
</dbReference>
<dbReference type="InterPro" id="IPR016032">
    <property type="entry name" value="Sig_transdc_resp-reg_C-effctor"/>
</dbReference>
<dbReference type="CDD" id="cd06170">
    <property type="entry name" value="LuxR_C_like"/>
    <property type="match status" value="1"/>
</dbReference>
<dbReference type="Proteomes" id="UP000019443">
    <property type="component" value="Unassembled WGS sequence"/>
</dbReference>
<name>W6RMV6_9HYPH</name>
<keyword evidence="3" id="KW-0804">Transcription</keyword>
<dbReference type="SMART" id="SM00421">
    <property type="entry name" value="HTH_LUXR"/>
    <property type="match status" value="1"/>
</dbReference>
<proteinExistence type="predicted"/>
<dbReference type="PROSITE" id="PS50043">
    <property type="entry name" value="HTH_LUXR_2"/>
    <property type="match status" value="1"/>
</dbReference>
<sequence>MQGTSNSSKFERAFNEIRAASNVDAAIRSLQTAYDVDHVTYHLAQTISHRVDAPFVRTTYPDAWVSRYLLNGYVKIDPVVREGFLRQLPFDWSEVEPTLEAYALLVDAQKHGLGGNGYSIPVADKARRRSLFSINSGLPAHKWQELIASYRDEWTELANLIHSKAVLELYGEHDPVPPLSPREIECLHWTALGKDYKSIALILEISEHTTRDYLKTARFKLGCPTLSAATTKAVQLRVINPQS</sequence>
<dbReference type="PANTHER" id="PTHR44688">
    <property type="entry name" value="DNA-BINDING TRANSCRIPTIONAL ACTIVATOR DEVR_DOSR"/>
    <property type="match status" value="1"/>
</dbReference>
<keyword evidence="1" id="KW-0805">Transcription regulation</keyword>
<comment type="caution">
    <text evidence="5">The sequence shown here is derived from an EMBL/GenBank/DDBJ whole genome shotgun (WGS) entry which is preliminary data.</text>
</comment>
<dbReference type="PANTHER" id="PTHR44688:SF16">
    <property type="entry name" value="DNA-BINDING TRANSCRIPTIONAL ACTIVATOR DEVR_DOSR"/>
    <property type="match status" value="1"/>
</dbReference>
<dbReference type="InterPro" id="IPR005143">
    <property type="entry name" value="TF_LuxR_autoind-bd_dom"/>
</dbReference>
<feature type="domain" description="HTH luxR-type" evidence="4">
    <location>
        <begin position="172"/>
        <end position="237"/>
    </location>
</feature>
<dbReference type="RefSeq" id="WP_024318970.1">
    <property type="nucleotide sequence ID" value="NZ_ATTO01000134.1"/>
</dbReference>
<geneLocation type="plasmid" evidence="5">
    <name>pLPU83b</name>
</geneLocation>
<dbReference type="EMBL" id="CBYB010000030">
    <property type="protein sequence ID" value="CDM60263.1"/>
    <property type="molecule type" value="Genomic_DNA"/>
</dbReference>
<protein>
    <submittedName>
        <fullName evidence="5">LuxR family transcriptional regulator</fullName>
    </submittedName>
</protein>
<dbReference type="SUPFAM" id="SSF75516">
    <property type="entry name" value="Pheromone-binding domain of LuxR-like quorum-sensing transcription factors"/>
    <property type="match status" value="1"/>
</dbReference>
<evidence type="ECO:0000313" key="5">
    <source>
        <dbReference type="EMBL" id="CDM60263.1"/>
    </source>
</evidence>
<evidence type="ECO:0000256" key="3">
    <source>
        <dbReference type="ARBA" id="ARBA00023163"/>
    </source>
</evidence>
<keyword evidence="2" id="KW-0238">DNA-binding</keyword>
<keyword evidence="5" id="KW-0614">Plasmid</keyword>
<gene>
    <name evidence="5" type="ORF">LPU83_pLPU83b_0273</name>
</gene>
<dbReference type="Pfam" id="PF00196">
    <property type="entry name" value="GerE"/>
    <property type="match status" value="1"/>
</dbReference>
<dbReference type="InterPro" id="IPR036388">
    <property type="entry name" value="WH-like_DNA-bd_sf"/>
</dbReference>
<evidence type="ECO:0000259" key="4">
    <source>
        <dbReference type="PROSITE" id="PS50043"/>
    </source>
</evidence>
<dbReference type="AlphaFoldDB" id="W6RMV6"/>
<dbReference type="InterPro" id="IPR000792">
    <property type="entry name" value="Tscrpt_reg_LuxR_C"/>
</dbReference>
<accession>W6RMV6</accession>
<organism evidence="5 6">
    <name type="scientific">Rhizobium favelukesii</name>
    <dbReference type="NCBI Taxonomy" id="348824"/>
    <lineage>
        <taxon>Bacteria</taxon>
        <taxon>Pseudomonadati</taxon>
        <taxon>Pseudomonadota</taxon>
        <taxon>Alphaproteobacteria</taxon>
        <taxon>Hyphomicrobiales</taxon>
        <taxon>Rhizobiaceae</taxon>
        <taxon>Rhizobium/Agrobacterium group</taxon>
        <taxon>Rhizobium</taxon>
    </lineage>
</organism>
<dbReference type="GO" id="GO:0006355">
    <property type="term" value="P:regulation of DNA-templated transcription"/>
    <property type="evidence" value="ECO:0007669"/>
    <property type="project" value="InterPro"/>
</dbReference>
<evidence type="ECO:0000256" key="1">
    <source>
        <dbReference type="ARBA" id="ARBA00023015"/>
    </source>
</evidence>
<dbReference type="PRINTS" id="PR00038">
    <property type="entry name" value="HTHLUXR"/>
</dbReference>
<dbReference type="Gene3D" id="1.10.10.10">
    <property type="entry name" value="Winged helix-like DNA-binding domain superfamily/Winged helix DNA-binding domain"/>
    <property type="match status" value="1"/>
</dbReference>
<evidence type="ECO:0000313" key="6">
    <source>
        <dbReference type="Proteomes" id="UP000019443"/>
    </source>
</evidence>
<reference evidence="5" key="1">
    <citation type="submission" date="2013-11" db="EMBL/GenBank/DDBJ databases">
        <title>Draft genome sequence of the broad-host-range Rhizobium sp. LPU83 strain, a member of the low-genetic diversity Oregon-like Rhizobium sp. group.</title>
        <authorList>
            <person name="Wibberg D."/>
            <person name="Puehler A."/>
            <person name="Schlueter A."/>
        </authorList>
    </citation>
    <scope>NUCLEOTIDE SEQUENCE [LARGE SCALE GENOMIC DNA]</scope>
    <source>
        <strain evidence="5">LPU83</strain>
        <plasmid evidence="5">pLPU83b</plasmid>
    </source>
</reference>
<dbReference type="Pfam" id="PF03472">
    <property type="entry name" value="Autoind_bind"/>
    <property type="match status" value="1"/>
</dbReference>
<evidence type="ECO:0000256" key="2">
    <source>
        <dbReference type="ARBA" id="ARBA00023125"/>
    </source>
</evidence>
<dbReference type="Gene3D" id="3.30.450.80">
    <property type="entry name" value="Transcription factor LuxR-like, autoinducer-binding domain"/>
    <property type="match status" value="1"/>
</dbReference>